<evidence type="ECO:0008006" key="3">
    <source>
        <dbReference type="Google" id="ProtNLM"/>
    </source>
</evidence>
<dbReference type="RefSeq" id="WP_195004294.1">
    <property type="nucleotide sequence ID" value="NZ_JADLQN010000005.1"/>
</dbReference>
<dbReference type="EMBL" id="JADLQN010000005">
    <property type="protein sequence ID" value="MBF6357454.1"/>
    <property type="molecule type" value="Genomic_DNA"/>
</dbReference>
<evidence type="ECO:0000313" key="2">
    <source>
        <dbReference type="Proteomes" id="UP000707731"/>
    </source>
</evidence>
<organism evidence="1 2">
    <name type="scientific">Nocardia higoensis</name>
    <dbReference type="NCBI Taxonomy" id="228599"/>
    <lineage>
        <taxon>Bacteria</taxon>
        <taxon>Bacillati</taxon>
        <taxon>Actinomycetota</taxon>
        <taxon>Actinomycetes</taxon>
        <taxon>Mycobacteriales</taxon>
        <taxon>Nocardiaceae</taxon>
        <taxon>Nocardia</taxon>
    </lineage>
</organism>
<reference evidence="1 2" key="1">
    <citation type="submission" date="2020-10" db="EMBL/GenBank/DDBJ databases">
        <title>Identification of Nocardia species via Next-generation sequencing and recognition of intraspecies genetic diversity.</title>
        <authorList>
            <person name="Li P."/>
            <person name="Li P."/>
            <person name="Lu B."/>
        </authorList>
    </citation>
    <scope>NUCLEOTIDE SEQUENCE [LARGE SCALE GENOMIC DNA]</scope>
    <source>
        <strain evidence="1 2">BJ06-0143</strain>
    </source>
</reference>
<name>A0ABS0DGA1_9NOCA</name>
<evidence type="ECO:0000313" key="1">
    <source>
        <dbReference type="EMBL" id="MBF6357454.1"/>
    </source>
</evidence>
<comment type="caution">
    <text evidence="1">The sequence shown here is derived from an EMBL/GenBank/DDBJ whole genome shotgun (WGS) entry which is preliminary data.</text>
</comment>
<sequence length="118" mass="12700">MYARVSTLLEVVRSAAATDPELAELWETNIAQRHLIQLRLAEALAAKTPLRAGIAAARAADIALAVLAPESYRLLVHECGWTEADWASWATEALTLQLLPPGRSDAEAMDTPAPEGAR</sequence>
<gene>
    <name evidence="1" type="ORF">IU449_23385</name>
</gene>
<protein>
    <recommendedName>
        <fullName evidence="3">MftR C-terminal domain-containing protein</fullName>
    </recommendedName>
</protein>
<accession>A0ABS0DGA1</accession>
<dbReference type="Proteomes" id="UP000707731">
    <property type="component" value="Unassembled WGS sequence"/>
</dbReference>
<proteinExistence type="predicted"/>
<keyword evidence="2" id="KW-1185">Reference proteome</keyword>